<name>A0ACC1CLM6_9NEOP</name>
<dbReference type="EMBL" id="CM034407">
    <property type="protein sequence ID" value="KAJ0172504.1"/>
    <property type="molecule type" value="Genomic_DNA"/>
</dbReference>
<reference evidence="1 2" key="1">
    <citation type="journal article" date="2021" name="Front. Genet.">
        <title>Chromosome-Level Genome Assembly Reveals Significant Gene Expansion in the Toll and IMD Signaling Pathways of Dendrolimus kikuchii.</title>
        <authorList>
            <person name="Zhou J."/>
            <person name="Wu P."/>
            <person name="Xiong Z."/>
            <person name="Liu N."/>
            <person name="Zhao N."/>
            <person name="Ji M."/>
            <person name="Qiu Y."/>
            <person name="Yang B."/>
        </authorList>
    </citation>
    <scope>NUCLEOTIDE SEQUENCE [LARGE SCALE GENOMIC DNA]</scope>
    <source>
        <strain evidence="1">Ann1</strain>
    </source>
</reference>
<organism evidence="1 2">
    <name type="scientific">Dendrolimus kikuchii</name>
    <dbReference type="NCBI Taxonomy" id="765133"/>
    <lineage>
        <taxon>Eukaryota</taxon>
        <taxon>Metazoa</taxon>
        <taxon>Ecdysozoa</taxon>
        <taxon>Arthropoda</taxon>
        <taxon>Hexapoda</taxon>
        <taxon>Insecta</taxon>
        <taxon>Pterygota</taxon>
        <taxon>Neoptera</taxon>
        <taxon>Endopterygota</taxon>
        <taxon>Lepidoptera</taxon>
        <taxon>Glossata</taxon>
        <taxon>Ditrysia</taxon>
        <taxon>Bombycoidea</taxon>
        <taxon>Lasiocampidae</taxon>
        <taxon>Dendrolimus</taxon>
    </lineage>
</organism>
<evidence type="ECO:0000313" key="1">
    <source>
        <dbReference type="EMBL" id="KAJ0172504.1"/>
    </source>
</evidence>
<comment type="caution">
    <text evidence="1">The sequence shown here is derived from an EMBL/GenBank/DDBJ whole genome shotgun (WGS) entry which is preliminary data.</text>
</comment>
<sequence>MFSRGKLLCRLVNAGEQCNETPKYEPRIKDHHVLECHDSLKMSSSRPYKDLDVFPDPSKEKHRVNFDTQSSPSSELTDISNKQYHKDVNIGPQGEDHHILEWHSLESSFARTSQDFDVLPAPSEEMYMVGVATENAPQPSTSALLTDISNNIVPSTSFRPKGTDDFMSSYEDFSPSEEEYIRDTDEDATNCDFI</sequence>
<dbReference type="Proteomes" id="UP000824533">
    <property type="component" value="Linkage Group LG21"/>
</dbReference>
<protein>
    <submittedName>
        <fullName evidence="1">Uncharacterized protein</fullName>
    </submittedName>
</protein>
<proteinExistence type="predicted"/>
<accession>A0ACC1CLM6</accession>
<keyword evidence="2" id="KW-1185">Reference proteome</keyword>
<gene>
    <name evidence="1" type="ORF">K1T71_011643</name>
</gene>
<evidence type="ECO:0000313" key="2">
    <source>
        <dbReference type="Proteomes" id="UP000824533"/>
    </source>
</evidence>